<dbReference type="AlphaFoldDB" id="A0A4Z2EKD2"/>
<dbReference type="EMBL" id="SRLO01005919">
    <property type="protein sequence ID" value="TNN29218.1"/>
    <property type="molecule type" value="Genomic_DNA"/>
</dbReference>
<gene>
    <name evidence="2" type="ORF">EYF80_060634</name>
</gene>
<feature type="region of interest" description="Disordered" evidence="1">
    <location>
        <begin position="20"/>
        <end position="73"/>
    </location>
</feature>
<reference evidence="2 3" key="1">
    <citation type="submission" date="2019-03" db="EMBL/GenBank/DDBJ databases">
        <title>First draft genome of Liparis tanakae, snailfish: a comprehensive survey of snailfish specific genes.</title>
        <authorList>
            <person name="Kim W."/>
            <person name="Song I."/>
            <person name="Jeong J.-H."/>
            <person name="Kim D."/>
            <person name="Kim S."/>
            <person name="Ryu S."/>
            <person name="Song J.Y."/>
            <person name="Lee S.K."/>
        </authorList>
    </citation>
    <scope>NUCLEOTIDE SEQUENCE [LARGE SCALE GENOMIC DNA]</scope>
    <source>
        <tissue evidence="2">Muscle</tissue>
    </source>
</reference>
<keyword evidence="3" id="KW-1185">Reference proteome</keyword>
<evidence type="ECO:0000313" key="2">
    <source>
        <dbReference type="EMBL" id="TNN29218.1"/>
    </source>
</evidence>
<organism evidence="2 3">
    <name type="scientific">Liparis tanakae</name>
    <name type="common">Tanaka's snailfish</name>
    <dbReference type="NCBI Taxonomy" id="230148"/>
    <lineage>
        <taxon>Eukaryota</taxon>
        <taxon>Metazoa</taxon>
        <taxon>Chordata</taxon>
        <taxon>Craniata</taxon>
        <taxon>Vertebrata</taxon>
        <taxon>Euteleostomi</taxon>
        <taxon>Actinopterygii</taxon>
        <taxon>Neopterygii</taxon>
        <taxon>Teleostei</taxon>
        <taxon>Neoteleostei</taxon>
        <taxon>Acanthomorphata</taxon>
        <taxon>Eupercaria</taxon>
        <taxon>Perciformes</taxon>
        <taxon>Cottioidei</taxon>
        <taxon>Cottales</taxon>
        <taxon>Liparidae</taxon>
        <taxon>Liparis</taxon>
    </lineage>
</organism>
<proteinExistence type="predicted"/>
<evidence type="ECO:0000313" key="3">
    <source>
        <dbReference type="Proteomes" id="UP000314294"/>
    </source>
</evidence>
<dbReference type="Proteomes" id="UP000314294">
    <property type="component" value="Unassembled WGS sequence"/>
</dbReference>
<comment type="caution">
    <text evidence="2">The sequence shown here is derived from an EMBL/GenBank/DDBJ whole genome shotgun (WGS) entry which is preliminary data.</text>
</comment>
<sequence>MERRKTKRLPAAPIGRCTLEQSSCITRAGPPPRGAVKFATTAATGSRRSPSGPKQPGRSPKHAAWPNFPSLGGNPGSLRNHKWFFHVIPLRNRFRFQVPRVPGVQVQVELTELLPCLGVAGRVERHVLVPRGRALQPGVGHAQQLLVDGEQPLRHGVQREVLDQLVLVDGELDLLHAVHVVRQVPRGKAPVERQRRQGAVAPLQGQQKSDTLPAFPAMFISSTKSA</sequence>
<name>A0A4Z2EKD2_9TELE</name>
<evidence type="ECO:0000256" key="1">
    <source>
        <dbReference type="SAM" id="MobiDB-lite"/>
    </source>
</evidence>
<accession>A0A4Z2EKD2</accession>
<protein>
    <submittedName>
        <fullName evidence="2">Uncharacterized protein</fullName>
    </submittedName>
</protein>